<dbReference type="eggNOG" id="arCOG01772">
    <property type="taxonomic scope" value="Archaea"/>
</dbReference>
<keyword evidence="2" id="KW-0119">Carbohydrate metabolism</keyword>
<dbReference type="KEGG" id="hbu:Hbut_1397"/>
<dbReference type="GO" id="GO:0005996">
    <property type="term" value="P:monosaccharide metabolic process"/>
    <property type="evidence" value="ECO:0007669"/>
    <property type="project" value="InterPro"/>
</dbReference>
<organism evidence="3 4">
    <name type="scientific">Hyperthermus butylicus (strain DSM 5456 / JCM 9403 / PLM1-5)</name>
    <dbReference type="NCBI Taxonomy" id="415426"/>
    <lineage>
        <taxon>Archaea</taxon>
        <taxon>Thermoproteota</taxon>
        <taxon>Thermoprotei</taxon>
        <taxon>Desulfurococcales</taxon>
        <taxon>Pyrodictiaceae</taxon>
        <taxon>Hyperthermus</taxon>
    </lineage>
</organism>
<evidence type="ECO:0000256" key="2">
    <source>
        <dbReference type="ARBA" id="ARBA00023277"/>
    </source>
</evidence>
<dbReference type="EMBL" id="CP000493">
    <property type="protein sequence ID" value="ABM81221.1"/>
    <property type="molecule type" value="Genomic_DNA"/>
</dbReference>
<dbReference type="GO" id="GO:0005737">
    <property type="term" value="C:cytoplasm"/>
    <property type="evidence" value="ECO:0007669"/>
    <property type="project" value="InterPro"/>
</dbReference>
<dbReference type="HOGENOM" id="CLU_055583_0_0_2"/>
<protein>
    <submittedName>
        <fullName evidence="3">Universally conserved protein</fullName>
    </submittedName>
</protein>
<gene>
    <name evidence="3" type="ordered locus">Hbut_1397</name>
</gene>
<dbReference type="PANTHER" id="PTHR36120:SF2">
    <property type="entry name" value="FUCOSE ISOMERASE"/>
    <property type="match status" value="1"/>
</dbReference>
<evidence type="ECO:0000313" key="3">
    <source>
        <dbReference type="EMBL" id="ABM81221.1"/>
    </source>
</evidence>
<proteinExistence type="predicted"/>
<dbReference type="InterPro" id="IPR009015">
    <property type="entry name" value="Fucose_isomerase_N/cen_sf"/>
</dbReference>
<dbReference type="STRING" id="415426.Hbut_1397"/>
<evidence type="ECO:0000313" key="4">
    <source>
        <dbReference type="Proteomes" id="UP000002593"/>
    </source>
</evidence>
<keyword evidence="1" id="KW-0413">Isomerase</keyword>
<dbReference type="Proteomes" id="UP000002593">
    <property type="component" value="Chromosome"/>
</dbReference>
<reference evidence="3 4" key="1">
    <citation type="journal article" date="2007" name="Archaea">
        <title>The genome of Hyperthermus butylicus: a sulfur-reducing, peptide fermenting, neutrophilic Crenarchaeote growing up to 108 degrees C.</title>
        <authorList>
            <person name="Brugger K."/>
            <person name="Chen L."/>
            <person name="Stark M."/>
            <person name="Zibat A."/>
            <person name="Redder P."/>
            <person name="Ruepp A."/>
            <person name="Awayez M."/>
            <person name="She Q."/>
            <person name="Garrett R.A."/>
            <person name="Klenk H.P."/>
        </authorList>
    </citation>
    <scope>NUCLEOTIDE SEQUENCE [LARGE SCALE GENOMIC DNA]</scope>
    <source>
        <strain evidence="4">DSM 5456 / JCM 9403 / PLM1-5</strain>
    </source>
</reference>
<accession>A2BML0</accession>
<dbReference type="AlphaFoldDB" id="A2BML0"/>
<keyword evidence="4" id="KW-1185">Reference proteome</keyword>
<dbReference type="GO" id="GO:0016861">
    <property type="term" value="F:intramolecular oxidoreductase activity, interconverting aldoses and ketoses"/>
    <property type="evidence" value="ECO:0007669"/>
    <property type="project" value="InterPro"/>
</dbReference>
<sequence>MVVWVLRGCLVYLASPIHQQEYVSWLRYTFKTFLLHAGVSVKDRGLATSPEEAARLVEGCNYVVAVVATGGSEELILSVVKAARGAPVLIVAQPYANSLPAALEAYPLLRGGNTALVFLDSLDPSSVGAVRKLRSAVAGLRGAAKLRSARIGLIGEPSPWLVYSRTTLEKLRERLGAILVRIEMEELYELMDRAEPSEELVERIYHGAAAVDVPRGRVPNALRVYLALRSIVEKHRLDAVTVECFRLIKERGTTACLALSLLNSEGVVAGCEADVPSTVTMLLLHTVSAGPVFMGNPSIVKGDKLMIAHCTAPIAMGRRYTLHSHFESGLGVGISIQLEPGTRVTIARFDPEFRVLRVGRGVVEESGLLSRLHCRTQLWIRLDGNAERIVEESIGNHYVVALGDHVDALRAAASILGSSLDIL</sequence>
<name>A2BML0_HYPBU</name>
<dbReference type="SUPFAM" id="SSF53743">
    <property type="entry name" value="FucI/AraA N-terminal and middle domains"/>
    <property type="match status" value="1"/>
</dbReference>
<dbReference type="PANTHER" id="PTHR36120">
    <property type="entry name" value="FUCOSE ISOMERASE"/>
    <property type="match status" value="1"/>
</dbReference>
<dbReference type="EnsemblBacteria" id="ABM81221">
    <property type="protein sequence ID" value="ABM81221"/>
    <property type="gene ID" value="Hbut_1397"/>
</dbReference>
<evidence type="ECO:0000256" key="1">
    <source>
        <dbReference type="ARBA" id="ARBA00023235"/>
    </source>
</evidence>